<sequence length="687" mass="76799">MDLEVSYDFDDAEQVWNELDEIVSRECPSQDLIDDALRSFLTVATSSREKYISSEHDIARCSYILLSSPLLEKHEDYVRRQIVHCLLQDDEPDTLLFVTSFLLFDIRETESTAELLNEEGAFTRLLDLISNPKQNADATLHRMLMELLYEMSRIQRISPDELVHVDDAFVRQLFALIEELSNDVNDPYHYPIIRVLLVLNEQFMVTAHEPSPSGLSPVPLTNKVMKALATQGSSFKTFGENIILLLNRESETSLQLLTLKLLYLIFTTPSTQEYFYTNDLHVLVDILIRNLLDLPSDAAALRHTYLRVLYPLLAHTQLKHPPYYKYEEIRKLLAVLAGAQPIQDYGEDDLGSGLWSHFDEADETTKRLVSRCRTVPWLENHDTTESEIQAALDYGTGTSPVDFASGEKVPPVPPIPRKLRKRNASRTASGYLIPQLESARESALSVLEVAAQREKPGVITPSRKASLRGAASQKQKPLPPRTRRSTWGRRARDVEHSAEEHRTGDVTASTRTEDQKPSGPPPEVGTAILVSPKDDHYSLPLPKQLPPQAPKSRRWRGIRHRKDEGEGSSTTSNLNSSSDQPTLLSIPSPPTLSGTNPTSSPQASVSEALYTVQAEAMDDISDALERAAFDPEPATAAQEGKFGGKMEKVEQKTAVLAPPSLAPPRAVPGPRFELERSPFLGEDDEDD</sequence>
<feature type="region of interest" description="Disordered" evidence="1">
    <location>
        <begin position="457"/>
        <end position="606"/>
    </location>
</feature>
<feature type="compositionally biased region" description="Low complexity" evidence="1">
    <location>
        <begin position="568"/>
        <end position="595"/>
    </location>
</feature>
<feature type="region of interest" description="Disordered" evidence="1">
    <location>
        <begin position="401"/>
        <end position="426"/>
    </location>
</feature>
<dbReference type="GO" id="GO:0000147">
    <property type="term" value="P:actin cortical patch assembly"/>
    <property type="evidence" value="ECO:0007669"/>
    <property type="project" value="TreeGrafter"/>
</dbReference>
<evidence type="ECO:0000313" key="4">
    <source>
        <dbReference type="Proteomes" id="UP000606974"/>
    </source>
</evidence>
<gene>
    <name evidence="3" type="ORF">GJ744_000269</name>
</gene>
<dbReference type="OrthoDB" id="445362at2759"/>
<evidence type="ECO:0000259" key="2">
    <source>
        <dbReference type="Pfam" id="PF09431"/>
    </source>
</evidence>
<feature type="compositionally biased region" description="Basic and acidic residues" evidence="1">
    <location>
        <begin position="490"/>
        <end position="504"/>
    </location>
</feature>
<proteinExistence type="predicted"/>
<feature type="domain" description="SPIN90/Ldb17 leucine-rich" evidence="2">
    <location>
        <begin position="186"/>
        <end position="327"/>
    </location>
</feature>
<dbReference type="GO" id="GO:0030479">
    <property type="term" value="C:actin cortical patch"/>
    <property type="evidence" value="ECO:0007669"/>
    <property type="project" value="TreeGrafter"/>
</dbReference>
<feature type="compositionally biased region" description="Basic residues" evidence="1">
    <location>
        <begin position="551"/>
        <end position="560"/>
    </location>
</feature>
<dbReference type="AlphaFoldDB" id="A0A8H7AR44"/>
<dbReference type="Pfam" id="PF09431">
    <property type="entry name" value="SPIN90_LRD"/>
    <property type="match status" value="1"/>
</dbReference>
<dbReference type="PANTHER" id="PTHR13357">
    <property type="entry name" value="SH3 ADAPTER PROTEIN SPIN90 NCK INTERACTING PROTEIN WITH SH3 DOMAIN"/>
    <property type="match status" value="1"/>
</dbReference>
<dbReference type="Proteomes" id="UP000606974">
    <property type="component" value="Unassembled WGS sequence"/>
</dbReference>
<dbReference type="InterPro" id="IPR030125">
    <property type="entry name" value="SPIN90/Ldb17"/>
</dbReference>
<reference evidence="3" key="1">
    <citation type="submission" date="2020-02" db="EMBL/GenBank/DDBJ databases">
        <authorList>
            <person name="Palmer J.M."/>
        </authorList>
    </citation>
    <scope>NUCLEOTIDE SEQUENCE</scope>
    <source>
        <strain evidence="3">EPUS1.4</strain>
        <tissue evidence="3">Thallus</tissue>
    </source>
</reference>
<feature type="region of interest" description="Disordered" evidence="1">
    <location>
        <begin position="658"/>
        <end position="687"/>
    </location>
</feature>
<evidence type="ECO:0000256" key="1">
    <source>
        <dbReference type="SAM" id="MobiDB-lite"/>
    </source>
</evidence>
<feature type="compositionally biased region" description="Polar residues" evidence="1">
    <location>
        <begin position="596"/>
        <end position="605"/>
    </location>
</feature>
<name>A0A8H7AR44_9EURO</name>
<dbReference type="GO" id="GO:0071933">
    <property type="term" value="F:Arp2/3 complex binding"/>
    <property type="evidence" value="ECO:0007669"/>
    <property type="project" value="TreeGrafter"/>
</dbReference>
<dbReference type="InterPro" id="IPR018556">
    <property type="entry name" value="SPIN90/Ldb17_LRD"/>
</dbReference>
<evidence type="ECO:0000313" key="3">
    <source>
        <dbReference type="EMBL" id="KAF7512702.1"/>
    </source>
</evidence>
<comment type="caution">
    <text evidence="3">The sequence shown here is derived from an EMBL/GenBank/DDBJ whole genome shotgun (WGS) entry which is preliminary data.</text>
</comment>
<dbReference type="GO" id="GO:0051666">
    <property type="term" value="P:actin cortical patch localization"/>
    <property type="evidence" value="ECO:0007669"/>
    <property type="project" value="TreeGrafter"/>
</dbReference>
<protein>
    <recommendedName>
        <fullName evidence="2">SPIN90/Ldb17 leucine-rich domain-containing protein</fullName>
    </recommendedName>
</protein>
<dbReference type="GO" id="GO:0006897">
    <property type="term" value="P:endocytosis"/>
    <property type="evidence" value="ECO:0007669"/>
    <property type="project" value="TreeGrafter"/>
</dbReference>
<organism evidence="3 4">
    <name type="scientific">Endocarpon pusillum</name>
    <dbReference type="NCBI Taxonomy" id="364733"/>
    <lineage>
        <taxon>Eukaryota</taxon>
        <taxon>Fungi</taxon>
        <taxon>Dikarya</taxon>
        <taxon>Ascomycota</taxon>
        <taxon>Pezizomycotina</taxon>
        <taxon>Eurotiomycetes</taxon>
        <taxon>Chaetothyriomycetidae</taxon>
        <taxon>Verrucariales</taxon>
        <taxon>Verrucariaceae</taxon>
        <taxon>Endocarpon</taxon>
    </lineage>
</organism>
<dbReference type="EMBL" id="JAACFV010000010">
    <property type="protein sequence ID" value="KAF7512702.1"/>
    <property type="molecule type" value="Genomic_DNA"/>
</dbReference>
<keyword evidence="4" id="KW-1185">Reference proteome</keyword>
<dbReference type="PANTHER" id="PTHR13357:SF1">
    <property type="entry name" value="NCK-INTERACTING PROTEIN WITH SH3 DOMAIN"/>
    <property type="match status" value="1"/>
</dbReference>
<accession>A0A8H7AR44</accession>